<feature type="domain" description="SET" evidence="4">
    <location>
        <begin position="45"/>
        <end position="241"/>
    </location>
</feature>
<dbReference type="STRING" id="905079.L1IKM0"/>
<dbReference type="PROSITE" id="PS50280">
    <property type="entry name" value="SET"/>
    <property type="match status" value="1"/>
</dbReference>
<dbReference type="OrthoDB" id="441812at2759"/>
<evidence type="ECO:0000313" key="7">
    <source>
        <dbReference type="Proteomes" id="UP000011087"/>
    </source>
</evidence>
<dbReference type="OMA" id="LVNSCNM"/>
<evidence type="ECO:0000256" key="1">
    <source>
        <dbReference type="SAM" id="Coils"/>
    </source>
</evidence>
<dbReference type="HOGENOM" id="CLU_536882_0_0_1"/>
<dbReference type="InterPro" id="IPR001214">
    <property type="entry name" value="SET_dom"/>
</dbReference>
<dbReference type="GO" id="GO:0016279">
    <property type="term" value="F:protein-lysine N-methyltransferase activity"/>
    <property type="evidence" value="ECO:0007669"/>
    <property type="project" value="TreeGrafter"/>
</dbReference>
<dbReference type="AlphaFoldDB" id="L1IKM0"/>
<keyword evidence="1" id="KW-0175">Coiled coil</keyword>
<dbReference type="CDD" id="cd10527">
    <property type="entry name" value="SET_LSMT"/>
    <property type="match status" value="1"/>
</dbReference>
<name>L1IKM0_GUITC</name>
<dbReference type="Gene3D" id="3.90.1410.10">
    <property type="entry name" value="set domain protein methyltransferase, domain 1"/>
    <property type="match status" value="1"/>
</dbReference>
<dbReference type="EMBL" id="JH993069">
    <property type="protein sequence ID" value="EKX36682.1"/>
    <property type="molecule type" value="Genomic_DNA"/>
</dbReference>
<keyword evidence="2" id="KW-1133">Transmembrane helix</keyword>
<reference evidence="7" key="2">
    <citation type="submission" date="2012-11" db="EMBL/GenBank/DDBJ databases">
        <authorList>
            <person name="Kuo A."/>
            <person name="Curtis B.A."/>
            <person name="Tanifuji G."/>
            <person name="Burki F."/>
            <person name="Gruber A."/>
            <person name="Irimia M."/>
            <person name="Maruyama S."/>
            <person name="Arias M.C."/>
            <person name="Ball S.G."/>
            <person name="Gile G.H."/>
            <person name="Hirakawa Y."/>
            <person name="Hopkins J.F."/>
            <person name="Rensing S.A."/>
            <person name="Schmutz J."/>
            <person name="Symeonidi A."/>
            <person name="Elias M."/>
            <person name="Eveleigh R.J."/>
            <person name="Herman E.K."/>
            <person name="Klute M.J."/>
            <person name="Nakayama T."/>
            <person name="Obornik M."/>
            <person name="Reyes-Prieto A."/>
            <person name="Armbrust E.V."/>
            <person name="Aves S.J."/>
            <person name="Beiko R.G."/>
            <person name="Coutinho P."/>
            <person name="Dacks J.B."/>
            <person name="Durnford D.G."/>
            <person name="Fast N.M."/>
            <person name="Green B.R."/>
            <person name="Grisdale C."/>
            <person name="Hempe F."/>
            <person name="Henrissat B."/>
            <person name="Hoppner M.P."/>
            <person name="Ishida K.-I."/>
            <person name="Kim E."/>
            <person name="Koreny L."/>
            <person name="Kroth P.G."/>
            <person name="Liu Y."/>
            <person name="Malik S.-B."/>
            <person name="Maier U.G."/>
            <person name="McRose D."/>
            <person name="Mock T."/>
            <person name="Neilson J.A."/>
            <person name="Onodera N.T."/>
            <person name="Poole A.M."/>
            <person name="Pritham E.J."/>
            <person name="Richards T.A."/>
            <person name="Rocap G."/>
            <person name="Roy S.W."/>
            <person name="Sarai C."/>
            <person name="Schaack S."/>
            <person name="Shirato S."/>
            <person name="Slamovits C.H."/>
            <person name="Spencer D.F."/>
            <person name="Suzuki S."/>
            <person name="Worden A.Z."/>
            <person name="Zauner S."/>
            <person name="Barry K."/>
            <person name="Bell C."/>
            <person name="Bharti A.K."/>
            <person name="Crow J.A."/>
            <person name="Grimwood J."/>
            <person name="Kramer R."/>
            <person name="Lindquist E."/>
            <person name="Lucas S."/>
            <person name="Salamov A."/>
            <person name="McFadden G.I."/>
            <person name="Lane C.E."/>
            <person name="Keeling P.J."/>
            <person name="Gray M.W."/>
            <person name="Grigoriev I.V."/>
            <person name="Archibald J.M."/>
        </authorList>
    </citation>
    <scope>NUCLEOTIDE SEQUENCE</scope>
    <source>
        <strain evidence="7">CCMP2712</strain>
    </source>
</reference>
<dbReference type="KEGG" id="gtt:GUITHDRAFT_117107"/>
<keyword evidence="7" id="KW-1185">Reference proteome</keyword>
<dbReference type="PANTHER" id="PTHR13271">
    <property type="entry name" value="UNCHARACTERIZED PUTATIVE METHYLTRANSFERASE"/>
    <property type="match status" value="1"/>
</dbReference>
<dbReference type="Pfam" id="PF00856">
    <property type="entry name" value="SET"/>
    <property type="match status" value="1"/>
</dbReference>
<keyword evidence="2" id="KW-0812">Transmembrane</keyword>
<reference evidence="5 7" key="1">
    <citation type="journal article" date="2012" name="Nature">
        <title>Algal genomes reveal evolutionary mosaicism and the fate of nucleomorphs.</title>
        <authorList>
            <consortium name="DOE Joint Genome Institute"/>
            <person name="Curtis B.A."/>
            <person name="Tanifuji G."/>
            <person name="Burki F."/>
            <person name="Gruber A."/>
            <person name="Irimia M."/>
            <person name="Maruyama S."/>
            <person name="Arias M.C."/>
            <person name="Ball S.G."/>
            <person name="Gile G.H."/>
            <person name="Hirakawa Y."/>
            <person name="Hopkins J.F."/>
            <person name="Kuo A."/>
            <person name="Rensing S.A."/>
            <person name="Schmutz J."/>
            <person name="Symeonidi A."/>
            <person name="Elias M."/>
            <person name="Eveleigh R.J."/>
            <person name="Herman E.K."/>
            <person name="Klute M.J."/>
            <person name="Nakayama T."/>
            <person name="Obornik M."/>
            <person name="Reyes-Prieto A."/>
            <person name="Armbrust E.V."/>
            <person name="Aves S.J."/>
            <person name="Beiko R.G."/>
            <person name="Coutinho P."/>
            <person name="Dacks J.B."/>
            <person name="Durnford D.G."/>
            <person name="Fast N.M."/>
            <person name="Green B.R."/>
            <person name="Grisdale C.J."/>
            <person name="Hempel F."/>
            <person name="Henrissat B."/>
            <person name="Hoppner M.P."/>
            <person name="Ishida K."/>
            <person name="Kim E."/>
            <person name="Koreny L."/>
            <person name="Kroth P.G."/>
            <person name="Liu Y."/>
            <person name="Malik S.B."/>
            <person name="Maier U.G."/>
            <person name="McRose D."/>
            <person name="Mock T."/>
            <person name="Neilson J.A."/>
            <person name="Onodera N.T."/>
            <person name="Poole A.M."/>
            <person name="Pritham E.J."/>
            <person name="Richards T.A."/>
            <person name="Rocap G."/>
            <person name="Roy S.W."/>
            <person name="Sarai C."/>
            <person name="Schaack S."/>
            <person name="Shirato S."/>
            <person name="Slamovits C.H."/>
            <person name="Spencer D.F."/>
            <person name="Suzuki S."/>
            <person name="Worden A.Z."/>
            <person name="Zauner S."/>
            <person name="Barry K."/>
            <person name="Bell C."/>
            <person name="Bharti A.K."/>
            <person name="Crow J.A."/>
            <person name="Grimwood J."/>
            <person name="Kramer R."/>
            <person name="Lindquist E."/>
            <person name="Lucas S."/>
            <person name="Salamov A."/>
            <person name="McFadden G.I."/>
            <person name="Lane C.E."/>
            <person name="Keeling P.J."/>
            <person name="Gray M.W."/>
            <person name="Grigoriev I.V."/>
            <person name="Archibald J.M."/>
        </authorList>
    </citation>
    <scope>NUCLEOTIDE SEQUENCE</scope>
    <source>
        <strain evidence="5 7">CCMP2712</strain>
    </source>
</reference>
<evidence type="ECO:0000313" key="5">
    <source>
        <dbReference type="EMBL" id="EKX36682.1"/>
    </source>
</evidence>
<evidence type="ECO:0000313" key="6">
    <source>
        <dbReference type="EnsemblProtists" id="EKX36682"/>
    </source>
</evidence>
<feature type="coiled-coil region" evidence="1">
    <location>
        <begin position="289"/>
        <end position="353"/>
    </location>
</feature>
<dbReference type="eggNOG" id="ENOG502SA51">
    <property type="taxonomic scope" value="Eukaryota"/>
</dbReference>
<dbReference type="EnsemblProtists" id="EKX36682">
    <property type="protein sequence ID" value="EKX36682"/>
    <property type="gene ID" value="GUITHDRAFT_117107"/>
</dbReference>
<sequence length="508" mass="55671">MISRSIKTILFCTIFGCCCIPCKGEIDSGKSLFEWLEEEGGSVLDGVSVGGTPRGLIAEKEFSPGDIIVTVPLKHAINLGTASSSTESAAILLRERYRKSRRRFDPYLQSLPKIEELMTVDLADEDDIWWLQSPDLIEAAWRWRNATLAGYRSIGSKSFMLGGRHLTLNEYRWAVSIISSRSLAIVAPNGDMLKYLIPVMDLANHQEESKHHVRLADGARAFHLVCGQPIKPKEEIRISYGPLRGDETVLFYGFLLEPPSSLQPFAVDMPGWTPDAPPPLLRYQPVSVVTSLESEIQRVQSKLSMLNTSVASQSRAPFSKFAQMYQDMHAMRIESLRHELQQLQRRGAEKNILSSVLFVYVYGACEEGAGAGKVCKEPIDANRAFARSFAIVFAVALGCIALAVLLIQAGAAKSVSLYGGFTSNLDLDKGTLSALEAVAGPASGRRGGIAFSDAAPRVPRILAAQMQRRSASQQMLASMNSKRSEADKVADGMRTQDYMDLTDAAGME</sequence>
<dbReference type="RefSeq" id="XP_005823662.1">
    <property type="nucleotide sequence ID" value="XM_005823605.1"/>
</dbReference>
<dbReference type="Proteomes" id="UP000011087">
    <property type="component" value="Unassembled WGS sequence"/>
</dbReference>
<evidence type="ECO:0000259" key="4">
    <source>
        <dbReference type="PROSITE" id="PS50280"/>
    </source>
</evidence>
<dbReference type="InterPro" id="IPR046341">
    <property type="entry name" value="SET_dom_sf"/>
</dbReference>
<reference evidence="6" key="3">
    <citation type="submission" date="2015-06" db="UniProtKB">
        <authorList>
            <consortium name="EnsemblProtists"/>
        </authorList>
    </citation>
    <scope>IDENTIFICATION</scope>
</reference>
<feature type="transmembrane region" description="Helical" evidence="2">
    <location>
        <begin position="384"/>
        <end position="407"/>
    </location>
</feature>
<proteinExistence type="predicted"/>
<keyword evidence="2" id="KW-0472">Membrane</keyword>
<dbReference type="SUPFAM" id="SSF82199">
    <property type="entry name" value="SET domain"/>
    <property type="match status" value="1"/>
</dbReference>
<feature type="signal peptide" evidence="3">
    <location>
        <begin position="1"/>
        <end position="24"/>
    </location>
</feature>
<dbReference type="PaxDb" id="55529-EKX36682"/>
<evidence type="ECO:0000256" key="3">
    <source>
        <dbReference type="SAM" id="SignalP"/>
    </source>
</evidence>
<accession>L1IKM0</accession>
<feature type="chain" id="PRO_5008770127" description="SET domain-containing protein" evidence="3">
    <location>
        <begin position="25"/>
        <end position="508"/>
    </location>
</feature>
<evidence type="ECO:0000256" key="2">
    <source>
        <dbReference type="SAM" id="Phobius"/>
    </source>
</evidence>
<organism evidence="5">
    <name type="scientific">Guillardia theta (strain CCMP2712)</name>
    <name type="common">Cryptophyte</name>
    <dbReference type="NCBI Taxonomy" id="905079"/>
    <lineage>
        <taxon>Eukaryota</taxon>
        <taxon>Cryptophyceae</taxon>
        <taxon>Pyrenomonadales</taxon>
        <taxon>Geminigeraceae</taxon>
        <taxon>Guillardia</taxon>
    </lineage>
</organism>
<dbReference type="InterPro" id="IPR050600">
    <property type="entry name" value="SETD3_SETD6_MTase"/>
</dbReference>
<gene>
    <name evidence="5" type="ORF">GUITHDRAFT_117107</name>
</gene>
<keyword evidence="3" id="KW-0732">Signal</keyword>
<protein>
    <recommendedName>
        <fullName evidence="4">SET domain-containing protein</fullName>
    </recommendedName>
</protein>
<dbReference type="GeneID" id="17293462"/>